<dbReference type="Proteomes" id="UP001597545">
    <property type="component" value="Unassembled WGS sequence"/>
</dbReference>
<dbReference type="EMBL" id="JBHULR010000015">
    <property type="protein sequence ID" value="MFD2549407.1"/>
    <property type="molecule type" value="Genomic_DNA"/>
</dbReference>
<keyword evidence="2" id="KW-1185">Reference proteome</keyword>
<protein>
    <submittedName>
        <fullName evidence="1">Uncharacterized protein</fullName>
    </submittedName>
</protein>
<proteinExistence type="predicted"/>
<evidence type="ECO:0000313" key="1">
    <source>
        <dbReference type="EMBL" id="MFD2549407.1"/>
    </source>
</evidence>
<organism evidence="1 2">
    <name type="scientific">Sphingobacterium suaedae</name>
    <dbReference type="NCBI Taxonomy" id="1686402"/>
    <lineage>
        <taxon>Bacteria</taxon>
        <taxon>Pseudomonadati</taxon>
        <taxon>Bacteroidota</taxon>
        <taxon>Sphingobacteriia</taxon>
        <taxon>Sphingobacteriales</taxon>
        <taxon>Sphingobacteriaceae</taxon>
        <taxon>Sphingobacterium</taxon>
    </lineage>
</organism>
<comment type="caution">
    <text evidence="1">The sequence shown here is derived from an EMBL/GenBank/DDBJ whole genome shotgun (WGS) entry which is preliminary data.</text>
</comment>
<gene>
    <name evidence="1" type="ORF">ACFSR5_17295</name>
</gene>
<sequence>MRFQKYLDMDIRIQFYDAQQAVDAYKRGSIVLELRDTDAHIKSVVITQLRFSNPALQVTTLDNIYFKARTDKPQVLSVSFRTRRRDLQDMNRKHVRLYIRGRMTDQQGQDKVFKAKVPSVLDSSNDAMSRIEPFPA</sequence>
<accession>A0ABW5KKB1</accession>
<name>A0ABW5KKB1_9SPHI</name>
<reference evidence="2" key="1">
    <citation type="journal article" date="2019" name="Int. J. Syst. Evol. Microbiol.">
        <title>The Global Catalogue of Microorganisms (GCM) 10K type strain sequencing project: providing services to taxonomists for standard genome sequencing and annotation.</title>
        <authorList>
            <consortium name="The Broad Institute Genomics Platform"/>
            <consortium name="The Broad Institute Genome Sequencing Center for Infectious Disease"/>
            <person name="Wu L."/>
            <person name="Ma J."/>
        </authorList>
    </citation>
    <scope>NUCLEOTIDE SEQUENCE [LARGE SCALE GENOMIC DNA]</scope>
    <source>
        <strain evidence="2">KCTC 42662</strain>
    </source>
</reference>
<evidence type="ECO:0000313" key="2">
    <source>
        <dbReference type="Proteomes" id="UP001597545"/>
    </source>
</evidence>